<protein>
    <submittedName>
        <fullName evidence="1">Uncharacterized protein</fullName>
    </submittedName>
</protein>
<organism evidence="1 2">
    <name type="scientific">Cotesia congregata</name>
    <name type="common">Parasitoid wasp</name>
    <name type="synonym">Apanteles congregatus</name>
    <dbReference type="NCBI Taxonomy" id="51543"/>
    <lineage>
        <taxon>Eukaryota</taxon>
        <taxon>Metazoa</taxon>
        <taxon>Ecdysozoa</taxon>
        <taxon>Arthropoda</taxon>
        <taxon>Hexapoda</taxon>
        <taxon>Insecta</taxon>
        <taxon>Pterygota</taxon>
        <taxon>Neoptera</taxon>
        <taxon>Endopterygota</taxon>
        <taxon>Hymenoptera</taxon>
        <taxon>Apocrita</taxon>
        <taxon>Ichneumonoidea</taxon>
        <taxon>Braconidae</taxon>
        <taxon>Microgastrinae</taxon>
        <taxon>Cotesia</taxon>
    </lineage>
</organism>
<name>A0A8J2HPZ9_COTCN</name>
<proteinExistence type="predicted"/>
<evidence type="ECO:0000313" key="2">
    <source>
        <dbReference type="Proteomes" id="UP000786811"/>
    </source>
</evidence>
<evidence type="ECO:0000313" key="1">
    <source>
        <dbReference type="EMBL" id="CAG5106474.1"/>
    </source>
</evidence>
<dbReference type="Proteomes" id="UP000786811">
    <property type="component" value="Unassembled WGS sequence"/>
</dbReference>
<sequence>MRVYTGPEYCKCTIWYDISSVIVTKLSTCYYCTGSTGDWRVGSVVSWLCYAFKHDRYRHCSYDGRNNPSGSRHLIRLRVLWRTFDAIARRR</sequence>
<comment type="caution">
    <text evidence="1">The sequence shown here is derived from an EMBL/GenBank/DDBJ whole genome shotgun (WGS) entry which is preliminary data.</text>
</comment>
<keyword evidence="2" id="KW-1185">Reference proteome</keyword>
<dbReference type="EMBL" id="CAJNRD030001124">
    <property type="protein sequence ID" value="CAG5106474.1"/>
    <property type="molecule type" value="Genomic_DNA"/>
</dbReference>
<accession>A0A8J2HPZ9</accession>
<gene>
    <name evidence="1" type="ORF">HICCMSTLAB_LOCUS12278</name>
</gene>
<dbReference type="AlphaFoldDB" id="A0A8J2HPZ9"/>
<reference evidence="1" key="1">
    <citation type="submission" date="2021-04" db="EMBL/GenBank/DDBJ databases">
        <authorList>
            <person name="Chebbi M.A.C M."/>
        </authorList>
    </citation>
    <scope>NUCLEOTIDE SEQUENCE</scope>
</reference>